<dbReference type="Gene3D" id="1.10.10.1550">
    <property type="entry name" value="ROS/MUCR transcriptional regulator protein"/>
    <property type="match status" value="1"/>
</dbReference>
<evidence type="ECO:0000256" key="1">
    <source>
        <dbReference type="ARBA" id="ARBA00007031"/>
    </source>
</evidence>
<proteinExistence type="inferred from homology"/>
<dbReference type="GO" id="GO:0003677">
    <property type="term" value="F:DNA binding"/>
    <property type="evidence" value="ECO:0007669"/>
    <property type="project" value="InterPro"/>
</dbReference>
<dbReference type="AlphaFoldDB" id="A0A438ADS2"/>
<organism evidence="2 3">
    <name type="scientific">Mesobaculum littorinae</name>
    <dbReference type="NCBI Taxonomy" id="2486419"/>
    <lineage>
        <taxon>Bacteria</taxon>
        <taxon>Pseudomonadati</taxon>
        <taxon>Pseudomonadota</taxon>
        <taxon>Alphaproteobacteria</taxon>
        <taxon>Rhodobacterales</taxon>
        <taxon>Roseobacteraceae</taxon>
        <taxon>Mesobaculum</taxon>
    </lineage>
</organism>
<protein>
    <submittedName>
        <fullName evidence="2">MucR family transcriptional regulator</fullName>
    </submittedName>
</protein>
<dbReference type="GO" id="GO:0006355">
    <property type="term" value="P:regulation of DNA-templated transcription"/>
    <property type="evidence" value="ECO:0007669"/>
    <property type="project" value="InterPro"/>
</dbReference>
<dbReference type="Proteomes" id="UP000285908">
    <property type="component" value="Unassembled WGS sequence"/>
</dbReference>
<dbReference type="RefSeq" id="WP_127907647.1">
    <property type="nucleotide sequence ID" value="NZ_RQXX01000007.1"/>
</dbReference>
<dbReference type="EMBL" id="RQXX01000007">
    <property type="protein sequence ID" value="RVV96853.1"/>
    <property type="molecule type" value="Genomic_DNA"/>
</dbReference>
<evidence type="ECO:0000313" key="2">
    <source>
        <dbReference type="EMBL" id="RVV96853.1"/>
    </source>
</evidence>
<dbReference type="OrthoDB" id="9809693at2"/>
<sequence>MADIGQTDHDSIGRIVAAYATRPDVSQTDIVTLFARLRGTVTGAARGAAAPLADMGLPAAQAAVEPALPPEKAVTRDRVYCLCCGKGFKMLRRHLSAEHGLTEAEYRARFGLPEDMPLVAPSYSDSKAAYAKKAGFGKYRRSPGARAAKSETAG</sequence>
<gene>
    <name evidence="2" type="ORF">EKE94_16025</name>
</gene>
<dbReference type="InterPro" id="IPR041920">
    <property type="entry name" value="ROS/MUCR_sf"/>
</dbReference>
<reference evidence="2 3" key="1">
    <citation type="submission" date="2018-11" db="EMBL/GenBank/DDBJ databases">
        <title>Mesobaculum littorinae gen. nov., sp. nov., isolated from Littorina scabra that represents a novel genus of the order Rhodobacteraceae.</title>
        <authorList>
            <person name="Li F."/>
        </authorList>
    </citation>
    <scope>NUCLEOTIDE SEQUENCE [LARGE SCALE GENOMIC DNA]</scope>
    <source>
        <strain evidence="2 3">M0103</strain>
    </source>
</reference>
<name>A0A438ADS2_9RHOB</name>
<dbReference type="GO" id="GO:0008270">
    <property type="term" value="F:zinc ion binding"/>
    <property type="evidence" value="ECO:0007669"/>
    <property type="project" value="InterPro"/>
</dbReference>
<accession>A0A438ADS2</accession>
<keyword evidence="3" id="KW-1185">Reference proteome</keyword>
<comment type="similarity">
    <text evidence="1">Belongs to the ros/MucR family.</text>
</comment>
<evidence type="ECO:0000313" key="3">
    <source>
        <dbReference type="Proteomes" id="UP000285908"/>
    </source>
</evidence>
<dbReference type="Pfam" id="PF05443">
    <property type="entry name" value="ROS_MUCR"/>
    <property type="match status" value="1"/>
</dbReference>
<dbReference type="InterPro" id="IPR008807">
    <property type="entry name" value="ROS_MUCR"/>
</dbReference>
<comment type="caution">
    <text evidence="2">The sequence shown here is derived from an EMBL/GenBank/DDBJ whole genome shotgun (WGS) entry which is preliminary data.</text>
</comment>